<comment type="subcellular location">
    <subcellularLocation>
        <location evidence="1">Membrane</location>
        <topology evidence="1">Single-pass membrane protein</topology>
    </subcellularLocation>
</comment>
<reference evidence="11" key="1">
    <citation type="submission" date="2020-04" db="EMBL/GenBank/DDBJ databases">
        <authorList>
            <person name="Alioto T."/>
            <person name="Alioto T."/>
            <person name="Gomez Garrido J."/>
        </authorList>
    </citation>
    <scope>NUCLEOTIDE SEQUENCE</scope>
    <source>
        <strain evidence="11">A484AB</strain>
    </source>
</reference>
<evidence type="ECO:0000256" key="6">
    <source>
        <dbReference type="ARBA" id="ARBA00023136"/>
    </source>
</evidence>
<proteinExistence type="predicted"/>
<accession>A0A7D9HL15</accession>
<dbReference type="PANTHER" id="PTHR45817">
    <property type="entry name" value="LYSYL OXIDASE-LIKE-RELATED"/>
    <property type="match status" value="1"/>
</dbReference>
<dbReference type="GO" id="GO:0016020">
    <property type="term" value="C:membrane"/>
    <property type="evidence" value="ECO:0007669"/>
    <property type="project" value="UniProtKB-SubCell"/>
</dbReference>
<evidence type="ECO:0000256" key="1">
    <source>
        <dbReference type="ARBA" id="ARBA00004167"/>
    </source>
</evidence>
<evidence type="ECO:0000313" key="12">
    <source>
        <dbReference type="Proteomes" id="UP001152795"/>
    </source>
</evidence>
<gene>
    <name evidence="11" type="ORF">PACLA_8A055302</name>
</gene>
<keyword evidence="7 10" id="KW-1015">Disulfide bond</keyword>
<dbReference type="OrthoDB" id="536948at2759"/>
<dbReference type="Proteomes" id="UP001152795">
    <property type="component" value="Unassembled WGS sequence"/>
</dbReference>
<comment type="caution">
    <text evidence="10">Lacks conserved residue(s) required for the propagation of feature annotation.</text>
</comment>
<dbReference type="AlphaFoldDB" id="A0A7D9HL15"/>
<evidence type="ECO:0000256" key="3">
    <source>
        <dbReference type="ARBA" id="ARBA00022729"/>
    </source>
</evidence>
<evidence type="ECO:0000313" key="11">
    <source>
        <dbReference type="EMBL" id="CAB3983256.1"/>
    </source>
</evidence>
<feature type="disulfide bond" evidence="10">
    <location>
        <begin position="533"/>
        <end position="543"/>
    </location>
</feature>
<dbReference type="SUPFAM" id="SSF57184">
    <property type="entry name" value="Growth factor receptor domain"/>
    <property type="match status" value="4"/>
</dbReference>
<keyword evidence="12" id="KW-1185">Reference proteome</keyword>
<dbReference type="SMART" id="SM00202">
    <property type="entry name" value="SR"/>
    <property type="match status" value="3"/>
</dbReference>
<keyword evidence="4" id="KW-0677">Repeat</keyword>
<dbReference type="PRINTS" id="PR00258">
    <property type="entry name" value="SPERACTRCPTR"/>
</dbReference>
<dbReference type="InterPro" id="IPR006212">
    <property type="entry name" value="Furin_repeat"/>
</dbReference>
<dbReference type="SUPFAM" id="SSF56487">
    <property type="entry name" value="SRCR-like"/>
    <property type="match status" value="3"/>
</dbReference>
<dbReference type="Pfam" id="PF00530">
    <property type="entry name" value="SRCR"/>
    <property type="match status" value="3"/>
</dbReference>
<sequence>MLKKLFALLEWGDNECSHFEDVGLRCSGPDTSKQCVTSCGNGYFASENACVECPLDCKTCDGSDSCLKCVELRFSEDKKCIPQCQLNTFGNTTTRRCKSCPSKCATCVQTKSYVVCTSCLPGKFHDGNDCVESCDKMASFSSYIRLSGNYSTFSAYVPSNGNYTAPYIGLLEVRYNGTWHTVCNEKFDLEDARVFCREMGYGQPISFQGGLYGRGNGKIISRGLECTGKEKTFADCPQKSWFSRGCTHYQDMGMICMPPAAGYVVQQKCVLECDDGLYRSSQNTCELCHRLCATCEGSPKNCTSCRKPYYFSKMGCSLDCSSGQYGNEAMRACLPCSGNCITCSYTAYNCSSCVPPLLYDGTHCVSSCPPNMFHKGRTCVTDCGLKYYVNVTQFSKVCQACPVDCIKCGLNNATIVCRLCAVGHVLTSEGKCAHTCPPGHVLFPVAVKTIGIEPMIRLRNTLGGSRYIGRLEVFHDEVWGSVCDHYWRWKSFHNAMVACAQLYLGPPKVVYYGMPKKIQALHISKIWLNNVRCNGEEHHIWDCKHSGWGSYDSCDHSDDVYLECQTPGVVTCVKQCPTGYYRNESICLPCDYSCTTCVDSVNNCSNCSSGFYHTPNNTCVTHCPIGFYTSNKQCQVCYSSCLTCDVAADNCTSCRSPYFLSGNTCVLNCPERTYKRLRMSGIKLIYKSGPYEGVVQVTFNGKTGVACDRNLTMADGNVICRQLRMSRAESVYTQLWFDQILISYPTCAGSSYCLFKSACKLASRSALNILGAAGSLYIANLQIS</sequence>
<evidence type="ECO:0000256" key="7">
    <source>
        <dbReference type="ARBA" id="ARBA00023157"/>
    </source>
</evidence>
<evidence type="ECO:0000256" key="9">
    <source>
        <dbReference type="ARBA" id="ARBA00023180"/>
    </source>
</evidence>
<dbReference type="PANTHER" id="PTHR45817:SF6">
    <property type="entry name" value="PROTEIN-LYSINE 6-OXIDASE"/>
    <property type="match status" value="1"/>
</dbReference>
<keyword evidence="8" id="KW-0675">Receptor</keyword>
<evidence type="ECO:0000256" key="8">
    <source>
        <dbReference type="ARBA" id="ARBA00023170"/>
    </source>
</evidence>
<dbReference type="FunFam" id="3.10.250.10:FF:000007">
    <property type="entry name" value="Soluble scavenger receptor cysteine-rich domain-containing protein SSC5D"/>
    <property type="match status" value="1"/>
</dbReference>
<evidence type="ECO:0000256" key="10">
    <source>
        <dbReference type="PROSITE-ProRule" id="PRU00196"/>
    </source>
</evidence>
<dbReference type="GO" id="GO:0005615">
    <property type="term" value="C:extracellular space"/>
    <property type="evidence" value="ECO:0007669"/>
    <property type="project" value="TreeGrafter"/>
</dbReference>
<dbReference type="CDD" id="cd00064">
    <property type="entry name" value="FU"/>
    <property type="match status" value="4"/>
</dbReference>
<dbReference type="FunFam" id="3.10.250.10:FF:000016">
    <property type="entry name" value="Scavenger receptor cysteine-rich protein type 12"/>
    <property type="match status" value="1"/>
</dbReference>
<keyword evidence="5" id="KW-1133">Transmembrane helix</keyword>
<dbReference type="InterPro" id="IPR009030">
    <property type="entry name" value="Growth_fac_rcpt_cys_sf"/>
</dbReference>
<evidence type="ECO:0000256" key="2">
    <source>
        <dbReference type="ARBA" id="ARBA00022692"/>
    </source>
</evidence>
<dbReference type="EMBL" id="CACRXK020000593">
    <property type="protein sequence ID" value="CAB3983256.1"/>
    <property type="molecule type" value="Genomic_DNA"/>
</dbReference>
<feature type="disulfide bond" evidence="10">
    <location>
        <begin position="226"/>
        <end position="236"/>
    </location>
</feature>
<evidence type="ECO:0000256" key="4">
    <source>
        <dbReference type="ARBA" id="ARBA00022737"/>
    </source>
</evidence>
<protein>
    <submittedName>
        <fullName evidence="11">Deleted in malignant brain tumors 1 -like</fullName>
    </submittedName>
</protein>
<dbReference type="InterPro" id="IPR036772">
    <property type="entry name" value="SRCR-like_dom_sf"/>
</dbReference>
<dbReference type="PROSITE" id="PS50287">
    <property type="entry name" value="SRCR_2"/>
    <property type="match status" value="3"/>
</dbReference>
<keyword evidence="9" id="KW-0325">Glycoprotein</keyword>
<keyword evidence="3" id="KW-0732">Signal</keyword>
<dbReference type="Gene3D" id="3.10.250.10">
    <property type="entry name" value="SRCR-like domain"/>
    <property type="match status" value="3"/>
</dbReference>
<organism evidence="11 12">
    <name type="scientific">Paramuricea clavata</name>
    <name type="common">Red gorgonian</name>
    <name type="synonym">Violescent sea-whip</name>
    <dbReference type="NCBI Taxonomy" id="317549"/>
    <lineage>
        <taxon>Eukaryota</taxon>
        <taxon>Metazoa</taxon>
        <taxon>Cnidaria</taxon>
        <taxon>Anthozoa</taxon>
        <taxon>Octocorallia</taxon>
        <taxon>Malacalcyonacea</taxon>
        <taxon>Plexauridae</taxon>
        <taxon>Paramuricea</taxon>
    </lineage>
</organism>
<dbReference type="InterPro" id="IPR050912">
    <property type="entry name" value="LOX-like_protein"/>
</dbReference>
<dbReference type="Gene3D" id="2.10.220.10">
    <property type="entry name" value="Hormone Receptor, Insulin-like Growth Factor Receptor 1, Chain A, domain 2"/>
    <property type="match status" value="5"/>
</dbReference>
<dbReference type="GO" id="GO:0004720">
    <property type="term" value="F:protein-lysine 6-oxidase activity"/>
    <property type="evidence" value="ECO:0007669"/>
    <property type="project" value="TreeGrafter"/>
</dbReference>
<keyword evidence="2" id="KW-0812">Transmembrane</keyword>
<dbReference type="SMART" id="SM00261">
    <property type="entry name" value="FU"/>
    <property type="match status" value="7"/>
</dbReference>
<dbReference type="InterPro" id="IPR001190">
    <property type="entry name" value="SRCR"/>
</dbReference>
<keyword evidence="6" id="KW-0472">Membrane</keyword>
<name>A0A7D9HL15_PARCT</name>
<dbReference type="GO" id="GO:0030199">
    <property type="term" value="P:collagen fibril organization"/>
    <property type="evidence" value="ECO:0007669"/>
    <property type="project" value="TreeGrafter"/>
</dbReference>
<evidence type="ECO:0000256" key="5">
    <source>
        <dbReference type="ARBA" id="ARBA00022989"/>
    </source>
</evidence>
<comment type="caution">
    <text evidence="11">The sequence shown here is derived from an EMBL/GenBank/DDBJ whole genome shotgun (WGS) entry which is preliminary data.</text>
</comment>